<dbReference type="EMBL" id="MK500589">
    <property type="protein sequence ID" value="QBK93025.1"/>
    <property type="molecule type" value="Genomic_DNA"/>
</dbReference>
<dbReference type="GO" id="GO:0004519">
    <property type="term" value="F:endonuclease activity"/>
    <property type="evidence" value="ECO:0007669"/>
    <property type="project" value="UniProtKB-KW"/>
</dbReference>
<dbReference type="Gene3D" id="1.10.10.10">
    <property type="entry name" value="Winged helix-like DNA-binding domain superfamily/Winged helix DNA-binding domain"/>
    <property type="match status" value="1"/>
</dbReference>
<keyword evidence="2" id="KW-0540">Nuclease</keyword>
<proteinExistence type="predicted"/>
<dbReference type="Pfam" id="PF13392">
    <property type="entry name" value="HNH_3"/>
    <property type="match status" value="1"/>
</dbReference>
<reference evidence="2" key="1">
    <citation type="journal article" date="2019" name="MBio">
        <title>Virus Genomes from Deep Sea Sediments Expand the Ocean Megavirome and Support Independent Origins of Viral Gigantism.</title>
        <authorList>
            <person name="Backstrom D."/>
            <person name="Yutin N."/>
            <person name="Jorgensen S.L."/>
            <person name="Dharamshi J."/>
            <person name="Homa F."/>
            <person name="Zaremba-Niedwiedzka K."/>
            <person name="Spang A."/>
            <person name="Wolf Y.I."/>
            <person name="Koonin E.V."/>
            <person name="Ettema T.J."/>
        </authorList>
    </citation>
    <scope>NUCLEOTIDE SEQUENCE</scope>
</reference>
<dbReference type="SUPFAM" id="SSF54060">
    <property type="entry name" value="His-Me finger endonucleases"/>
    <property type="match status" value="2"/>
</dbReference>
<keyword evidence="2" id="KW-0255">Endonuclease</keyword>
<name>A0A481ZC10_9VIRU</name>
<dbReference type="InterPro" id="IPR003615">
    <property type="entry name" value="HNH_nuc"/>
</dbReference>
<gene>
    <name evidence="2" type="ORF">LCPAC403_01590</name>
</gene>
<organism evidence="2">
    <name type="scientific">Pithovirus LCPAC403</name>
    <dbReference type="NCBI Taxonomy" id="2506596"/>
    <lineage>
        <taxon>Viruses</taxon>
        <taxon>Pithoviruses</taxon>
    </lineage>
</organism>
<sequence>MAKCTGTVTRRRIQCNYKAKNDDRCNKHRKSGENICNFLNENGIICGSDISKNLTRCYSHYEDSRCKAKTKNEVSCDKIVHEKDKTFCKFHEEKEVILIEHEKDSCPECKTSETWRWMKDFGFTYYEISSLGKVYSYKRNLFMDINPDPSDYVNTNLINDDGKTKRKSVHTWQGVVFFGLPMENKGITIDHIDRIKTHNRVCCNLRRATRSEQCLNKEKRKFMRGRAVLQLSPNGDLVRKYVSSIEASDKLDFCDVRQMRHLCQNESEYMGFIWRYEQKEDYGNIKWKSSTKEFPNLPPFEASEKGDIFLSCGRITKGHLRNLYYRVNMGGKMLSVDILICTIYHGPKPSEKHQVSHLDTDSTNNSASNLSWMIRRDNMLVTHKKQKEEMDRKYKPTRHVEIEKGTNKSIRMIRIDGTYTDFSSAVEAEKLVPRVKSTNIRMAARGKTKWSGKDENGNKLKWEFIENPESTIL</sequence>
<protein>
    <submittedName>
        <fullName evidence="2">HNH endonuclease</fullName>
    </submittedName>
</protein>
<dbReference type="InterPro" id="IPR036388">
    <property type="entry name" value="WH-like_DNA-bd_sf"/>
</dbReference>
<evidence type="ECO:0000259" key="1">
    <source>
        <dbReference type="Pfam" id="PF13392"/>
    </source>
</evidence>
<accession>A0A481ZC10</accession>
<feature type="domain" description="HNH nuclease" evidence="1">
    <location>
        <begin position="338"/>
        <end position="379"/>
    </location>
</feature>
<dbReference type="Gene3D" id="3.90.75.20">
    <property type="match status" value="2"/>
</dbReference>
<keyword evidence="2" id="KW-0378">Hydrolase</keyword>
<dbReference type="InterPro" id="IPR044925">
    <property type="entry name" value="His-Me_finger_sf"/>
</dbReference>
<evidence type="ECO:0000313" key="2">
    <source>
        <dbReference type="EMBL" id="QBK93025.1"/>
    </source>
</evidence>